<proteinExistence type="predicted"/>
<keyword evidence="1" id="KW-1133">Transmembrane helix</keyword>
<dbReference type="Proteomes" id="UP000683925">
    <property type="component" value="Unassembled WGS sequence"/>
</dbReference>
<keyword evidence="1" id="KW-0812">Transmembrane</keyword>
<evidence type="ECO:0000256" key="1">
    <source>
        <dbReference type="SAM" id="Phobius"/>
    </source>
</evidence>
<protein>
    <recommendedName>
        <fullName evidence="4">Transmembrane protein</fullName>
    </recommendedName>
</protein>
<feature type="transmembrane region" description="Helical" evidence="1">
    <location>
        <begin position="91"/>
        <end position="111"/>
    </location>
</feature>
<name>A0A8S1SZT8_PAROT</name>
<keyword evidence="1" id="KW-0472">Membrane</keyword>
<keyword evidence="3" id="KW-1185">Reference proteome</keyword>
<comment type="caution">
    <text evidence="2">The sequence shown here is derived from an EMBL/GenBank/DDBJ whole genome shotgun (WGS) entry which is preliminary data.</text>
</comment>
<evidence type="ECO:0008006" key="4">
    <source>
        <dbReference type="Google" id="ProtNLM"/>
    </source>
</evidence>
<evidence type="ECO:0000313" key="3">
    <source>
        <dbReference type="Proteomes" id="UP000683925"/>
    </source>
</evidence>
<reference evidence="2" key="1">
    <citation type="submission" date="2021-01" db="EMBL/GenBank/DDBJ databases">
        <authorList>
            <consortium name="Genoscope - CEA"/>
            <person name="William W."/>
        </authorList>
    </citation>
    <scope>NUCLEOTIDE SEQUENCE</scope>
</reference>
<feature type="transmembrane region" description="Helical" evidence="1">
    <location>
        <begin position="60"/>
        <end position="85"/>
    </location>
</feature>
<evidence type="ECO:0000313" key="2">
    <source>
        <dbReference type="EMBL" id="CAD8147131.1"/>
    </source>
</evidence>
<organism evidence="2 3">
    <name type="scientific">Paramecium octaurelia</name>
    <dbReference type="NCBI Taxonomy" id="43137"/>
    <lineage>
        <taxon>Eukaryota</taxon>
        <taxon>Sar</taxon>
        <taxon>Alveolata</taxon>
        <taxon>Ciliophora</taxon>
        <taxon>Intramacronucleata</taxon>
        <taxon>Oligohymenophorea</taxon>
        <taxon>Peniculida</taxon>
        <taxon>Parameciidae</taxon>
        <taxon>Paramecium</taxon>
    </lineage>
</organism>
<feature type="transmembrane region" description="Helical" evidence="1">
    <location>
        <begin position="18"/>
        <end position="39"/>
    </location>
</feature>
<accession>A0A8S1SZT8</accession>
<dbReference type="EMBL" id="CAJJDP010000019">
    <property type="protein sequence ID" value="CAD8147131.1"/>
    <property type="molecule type" value="Genomic_DNA"/>
</dbReference>
<dbReference type="AlphaFoldDB" id="A0A8S1SZT8"/>
<gene>
    <name evidence="2" type="ORF">POCTA_138.1.T0190278</name>
</gene>
<sequence length="127" mass="15124">MIPQNQFWNKFNKDFCSLYLKSFFVALFKVFPCNLIGYSMTFGKKSIVQTLIINRETFKIVATIQISSFTLCNWALMNLLLLQFLDMHVSIVYTKKLFMIFQFNYPFIFNFSKISQQITQLHIPFLM</sequence>